<evidence type="ECO:0000313" key="2">
    <source>
        <dbReference type="Proteomes" id="UP000677305"/>
    </source>
</evidence>
<evidence type="ECO:0000313" key="1">
    <source>
        <dbReference type="EMBL" id="QUH30610.1"/>
    </source>
</evidence>
<dbReference type="KEGG" id="vgu:HYG85_17500"/>
<proteinExistence type="predicted"/>
<dbReference type="InterPro" id="IPR038071">
    <property type="entry name" value="UROD/MetE-like_sf"/>
</dbReference>
<reference evidence="1 2" key="1">
    <citation type="submission" date="2020-07" db="EMBL/GenBank/DDBJ databases">
        <title>Vallitalea guaymasensis genome.</title>
        <authorList>
            <person name="Postec A."/>
        </authorList>
    </citation>
    <scope>NUCLEOTIDE SEQUENCE [LARGE SCALE GENOMIC DNA]</scope>
    <source>
        <strain evidence="1 2">Ra1766G1</strain>
    </source>
</reference>
<dbReference type="PANTHER" id="PTHR47099:SF1">
    <property type="entry name" value="METHYLCOBAMIDE:COM METHYLTRANSFERASE MTBA"/>
    <property type="match status" value="1"/>
</dbReference>
<dbReference type="Proteomes" id="UP000677305">
    <property type="component" value="Chromosome"/>
</dbReference>
<dbReference type="InterPro" id="IPR052024">
    <property type="entry name" value="Methanogen_methyltrans"/>
</dbReference>
<name>A0A8J8SDL1_9FIRM</name>
<accession>A0A8J8SDL1</accession>
<organism evidence="1 2">
    <name type="scientific">Vallitalea guaymasensis</name>
    <dbReference type="NCBI Taxonomy" id="1185412"/>
    <lineage>
        <taxon>Bacteria</taxon>
        <taxon>Bacillati</taxon>
        <taxon>Bacillota</taxon>
        <taxon>Clostridia</taxon>
        <taxon>Lachnospirales</taxon>
        <taxon>Vallitaleaceae</taxon>
        <taxon>Vallitalea</taxon>
    </lineage>
</organism>
<gene>
    <name evidence="1" type="ORF">HYG85_17500</name>
</gene>
<sequence length="362" mass="42181">MNCQRVLQYLEDKIDMDHLDMVEKTIEDALSYKKVDFIPLSVTFPQTEFQALPYVEAFNDMESMFYNELVSCINTVCVKDYSLLVARSNYGVGTLPSLFGLKSRVVQSTNLPWVDHVELNEIKNIISKGVPDLDTGFGKRIIETYEYYREQLSHYEKCNESIKLYHPDLQGPFDVAHLMWGADIYMAMYDSPDLVHELLSLVTETYIEYMKKIKPYLNDERGNDYSYHWGTLYRGKIVLRNDSAVNVSKGMYQEFIQPYDERILEEFGSGSIHFCGRADQIVVDMAYTKGNEAMNFGYMDNVQFGEEYLKLLKKPFMEKNIPIINYHLTKEEYKNYKNSFDTGITLKTSVDTYEEAVSILRK</sequence>
<dbReference type="SUPFAM" id="SSF51726">
    <property type="entry name" value="UROD/MetE-like"/>
    <property type="match status" value="1"/>
</dbReference>
<evidence type="ECO:0008006" key="3">
    <source>
        <dbReference type="Google" id="ProtNLM"/>
    </source>
</evidence>
<protein>
    <recommendedName>
        <fullName evidence="3">Uroporphyrinogen decarboxylase (URO-D) domain-containing protein</fullName>
    </recommendedName>
</protein>
<dbReference type="AlphaFoldDB" id="A0A8J8SDL1"/>
<keyword evidence="2" id="KW-1185">Reference proteome</keyword>
<dbReference type="EMBL" id="CP058561">
    <property type="protein sequence ID" value="QUH30610.1"/>
    <property type="molecule type" value="Genomic_DNA"/>
</dbReference>
<dbReference type="RefSeq" id="WP_212690756.1">
    <property type="nucleotide sequence ID" value="NZ_CP058561.1"/>
</dbReference>
<dbReference type="PANTHER" id="PTHR47099">
    <property type="entry name" value="METHYLCOBAMIDE:COM METHYLTRANSFERASE MTBA"/>
    <property type="match status" value="1"/>
</dbReference>
<dbReference type="Gene3D" id="3.20.20.210">
    <property type="match status" value="1"/>
</dbReference>